<organism evidence="3 4">
    <name type="scientific">Croceicoccus ponticola</name>
    <dbReference type="NCBI Taxonomy" id="2217664"/>
    <lineage>
        <taxon>Bacteria</taxon>
        <taxon>Pseudomonadati</taxon>
        <taxon>Pseudomonadota</taxon>
        <taxon>Alphaproteobacteria</taxon>
        <taxon>Sphingomonadales</taxon>
        <taxon>Erythrobacteraceae</taxon>
        <taxon>Croceicoccus</taxon>
    </lineage>
</organism>
<dbReference type="AlphaFoldDB" id="A0A437H084"/>
<accession>A0A437H084</accession>
<feature type="domain" description="ORC1/DEAH AAA+ ATPase" evidence="2">
    <location>
        <begin position="22"/>
        <end position="148"/>
    </location>
</feature>
<sequence>MLEQFGSAERNRFSTLQAGPSRTLHHSLQAVRRGDSAIVLTARRKSERVAILTEIVRLAGPELRRMIRVTGAELAGASSARLESMALTQRSRTNWQAALHSGGTARSLLIVDEAEMLGPAEIEVLTDLRDSLSGGAVQVLLAGSSHLLANLVSTAMRQVLATGQAGADDGRDRRVKRARRPFPTGD</sequence>
<evidence type="ECO:0000259" key="2">
    <source>
        <dbReference type="Pfam" id="PF13401"/>
    </source>
</evidence>
<dbReference type="Pfam" id="PF13401">
    <property type="entry name" value="AAA_22"/>
    <property type="match status" value="1"/>
</dbReference>
<keyword evidence="3" id="KW-0547">Nucleotide-binding</keyword>
<keyword evidence="4" id="KW-1185">Reference proteome</keyword>
<protein>
    <submittedName>
        <fullName evidence="3">ATP-binding protein</fullName>
    </submittedName>
</protein>
<reference evidence="3 4" key="1">
    <citation type="submission" date="2018-12" db="EMBL/GenBank/DDBJ databases">
        <title>Croceicoccus ponticola sp. nov., a lipolytic bacterium isolated from seawater.</title>
        <authorList>
            <person name="Yoon J.-H."/>
        </authorList>
    </citation>
    <scope>NUCLEOTIDE SEQUENCE [LARGE SCALE GENOMIC DNA]</scope>
    <source>
        <strain evidence="3 4">GM-16</strain>
    </source>
</reference>
<evidence type="ECO:0000256" key="1">
    <source>
        <dbReference type="SAM" id="MobiDB-lite"/>
    </source>
</evidence>
<name>A0A437H084_9SPHN</name>
<gene>
    <name evidence="3" type="ORF">EKN06_02040</name>
</gene>
<proteinExistence type="predicted"/>
<dbReference type="GO" id="GO:0005524">
    <property type="term" value="F:ATP binding"/>
    <property type="evidence" value="ECO:0007669"/>
    <property type="project" value="UniProtKB-KW"/>
</dbReference>
<dbReference type="EMBL" id="RXOL01000001">
    <property type="protein sequence ID" value="RVQ69015.1"/>
    <property type="molecule type" value="Genomic_DNA"/>
</dbReference>
<dbReference type="Proteomes" id="UP000283003">
    <property type="component" value="Unassembled WGS sequence"/>
</dbReference>
<evidence type="ECO:0000313" key="4">
    <source>
        <dbReference type="Proteomes" id="UP000283003"/>
    </source>
</evidence>
<feature type="region of interest" description="Disordered" evidence="1">
    <location>
        <begin position="163"/>
        <end position="186"/>
    </location>
</feature>
<dbReference type="GO" id="GO:0016887">
    <property type="term" value="F:ATP hydrolysis activity"/>
    <property type="evidence" value="ECO:0007669"/>
    <property type="project" value="InterPro"/>
</dbReference>
<dbReference type="InterPro" id="IPR049945">
    <property type="entry name" value="AAA_22"/>
</dbReference>
<dbReference type="RefSeq" id="WP_127611201.1">
    <property type="nucleotide sequence ID" value="NZ_RXOL01000001.1"/>
</dbReference>
<evidence type="ECO:0000313" key="3">
    <source>
        <dbReference type="EMBL" id="RVQ69015.1"/>
    </source>
</evidence>
<keyword evidence="3" id="KW-0067">ATP-binding</keyword>
<comment type="caution">
    <text evidence="3">The sequence shown here is derived from an EMBL/GenBank/DDBJ whole genome shotgun (WGS) entry which is preliminary data.</text>
</comment>